<keyword evidence="5 6" id="KW-0472">Membrane</keyword>
<feature type="transmembrane region" description="Helical" evidence="6">
    <location>
        <begin position="241"/>
        <end position="259"/>
    </location>
</feature>
<evidence type="ECO:0000313" key="8">
    <source>
        <dbReference type="Proteomes" id="UP000593875"/>
    </source>
</evidence>
<gene>
    <name evidence="7" type="ORF">LPB04_01350</name>
</gene>
<dbReference type="EMBL" id="CP062941">
    <property type="protein sequence ID" value="QOL50008.1"/>
    <property type="molecule type" value="Genomic_DNA"/>
</dbReference>
<sequence length="267" mass="28600">MRLAFRFRVIPFLATVVLVVLGIVLGNWQTRRAEEKLGIAARLAERGAQAPVVYGSGGGVDGHERVGGAHPTVRKEAAMSGSAVGTHVSPDIEYRRVRVTGEWVPGWPLFLDNRPLNGRAGFVLAMPFKIAGSNKHVLVLRGWLPRDAGDYARLPGFQTPAGTVTIEGIATLSAGHVMQLGGAADIKPGVRVQNVDVDTVAKASGLALMPFFVQQTGQGEGLVRAWPAPDTGVDKHRGYAFQWYALAAMAALFFVITGFRSGRKHVV</sequence>
<keyword evidence="8" id="KW-1185">Reference proteome</keyword>
<accession>A0A7L9U4T5</accession>
<name>A0A7L9U4T5_9BURK</name>
<dbReference type="InterPro" id="IPR045214">
    <property type="entry name" value="Surf1/Surf4"/>
</dbReference>
<reference evidence="7 8" key="1">
    <citation type="submission" date="2020-10" db="EMBL/GenBank/DDBJ databases">
        <title>Genome sequencing of Massilia sp. LPB0304.</title>
        <authorList>
            <person name="Kim J."/>
        </authorList>
    </citation>
    <scope>NUCLEOTIDE SEQUENCE [LARGE SCALE GENOMIC DNA]</scope>
    <source>
        <strain evidence="7 8">LPB0304</strain>
    </source>
</reference>
<comment type="subcellular location">
    <subcellularLocation>
        <location evidence="6">Cell membrane</location>
        <topology evidence="6">Multi-pass membrane protein</topology>
    </subcellularLocation>
    <subcellularLocation>
        <location evidence="1">Membrane</location>
    </subcellularLocation>
</comment>
<proteinExistence type="inferred from homology"/>
<dbReference type="Proteomes" id="UP000593875">
    <property type="component" value="Chromosome"/>
</dbReference>
<evidence type="ECO:0000256" key="2">
    <source>
        <dbReference type="ARBA" id="ARBA00007165"/>
    </source>
</evidence>
<protein>
    <recommendedName>
        <fullName evidence="6">SURF1-like protein</fullName>
    </recommendedName>
</protein>
<comment type="similarity">
    <text evidence="2 6">Belongs to the SURF1 family.</text>
</comment>
<comment type="caution">
    <text evidence="6">Lacks conserved residue(s) required for the propagation of feature annotation.</text>
</comment>
<evidence type="ECO:0000256" key="1">
    <source>
        <dbReference type="ARBA" id="ARBA00004370"/>
    </source>
</evidence>
<dbReference type="GO" id="GO:0005886">
    <property type="term" value="C:plasma membrane"/>
    <property type="evidence" value="ECO:0007669"/>
    <property type="project" value="UniProtKB-SubCell"/>
</dbReference>
<dbReference type="CDD" id="cd06662">
    <property type="entry name" value="SURF1"/>
    <property type="match status" value="1"/>
</dbReference>
<keyword evidence="3 6" id="KW-0812">Transmembrane</keyword>
<evidence type="ECO:0000256" key="5">
    <source>
        <dbReference type="ARBA" id="ARBA00023136"/>
    </source>
</evidence>
<dbReference type="AlphaFoldDB" id="A0A7L9U4T5"/>
<evidence type="ECO:0000256" key="6">
    <source>
        <dbReference type="RuleBase" id="RU363076"/>
    </source>
</evidence>
<dbReference type="PANTHER" id="PTHR23427:SF2">
    <property type="entry name" value="SURFEIT LOCUS PROTEIN 1"/>
    <property type="match status" value="1"/>
</dbReference>
<dbReference type="RefSeq" id="WP_193687032.1">
    <property type="nucleotide sequence ID" value="NZ_CP062941.1"/>
</dbReference>
<dbReference type="Pfam" id="PF02104">
    <property type="entry name" value="SURF1"/>
    <property type="match status" value="1"/>
</dbReference>
<keyword evidence="4 6" id="KW-1133">Transmembrane helix</keyword>
<evidence type="ECO:0000256" key="4">
    <source>
        <dbReference type="ARBA" id="ARBA00022989"/>
    </source>
</evidence>
<dbReference type="PANTHER" id="PTHR23427">
    <property type="entry name" value="SURFEIT LOCUS PROTEIN"/>
    <property type="match status" value="1"/>
</dbReference>
<dbReference type="PROSITE" id="PS50895">
    <property type="entry name" value="SURF1"/>
    <property type="match status" value="1"/>
</dbReference>
<evidence type="ECO:0000313" key="7">
    <source>
        <dbReference type="EMBL" id="QOL50008.1"/>
    </source>
</evidence>
<organism evidence="7 8">
    <name type="scientific">Massilia litorea</name>
    <dbReference type="NCBI Taxonomy" id="2769491"/>
    <lineage>
        <taxon>Bacteria</taxon>
        <taxon>Pseudomonadati</taxon>
        <taxon>Pseudomonadota</taxon>
        <taxon>Betaproteobacteria</taxon>
        <taxon>Burkholderiales</taxon>
        <taxon>Oxalobacteraceae</taxon>
        <taxon>Telluria group</taxon>
        <taxon>Massilia</taxon>
    </lineage>
</organism>
<keyword evidence="6" id="KW-1003">Cell membrane</keyword>
<dbReference type="InterPro" id="IPR002994">
    <property type="entry name" value="Surf1/Shy1"/>
</dbReference>
<dbReference type="KEGG" id="mlir:LPB04_01350"/>
<evidence type="ECO:0000256" key="3">
    <source>
        <dbReference type="ARBA" id="ARBA00022692"/>
    </source>
</evidence>